<sequence>MALRSRDIERISAVLQSLANDGHRLNGEREWFENPPEPSPPGIATRGPSLTPLPPDEQEKMDHATRMFQLTERASLARPFHQFRHEVLLEQHRIWRAEEDKPLNTMTPNYRQDEARKVVKARWIEQGIWSRRWKTEAGDTWKHESKKEFAASRPFYRFSYELERERHALLAEEAEIVPDINTRAYNRVKQRWIEIGYWNEAWGVLPGMSWLYEDLPDNNNPPVAASLSQGNETGEKGGRAAESTAARRNKPPAKKRAKGLATQDRGEQRQSPRLVAREASHRARGKTGQASSNVTKKLVNNKAKRVRSGGQ</sequence>
<feature type="region of interest" description="Disordered" evidence="1">
    <location>
        <begin position="23"/>
        <end position="53"/>
    </location>
</feature>
<feature type="compositionally biased region" description="Basic and acidic residues" evidence="1">
    <location>
        <begin position="264"/>
        <end position="281"/>
    </location>
</feature>
<gene>
    <name evidence="2" type="ORF">B0H67DRAFT_647629</name>
</gene>
<evidence type="ECO:0000313" key="3">
    <source>
        <dbReference type="Proteomes" id="UP001172102"/>
    </source>
</evidence>
<feature type="compositionally biased region" description="Polar residues" evidence="1">
    <location>
        <begin position="221"/>
        <end position="232"/>
    </location>
</feature>
<accession>A0AA40A1C8</accession>
<comment type="caution">
    <text evidence="2">The sequence shown here is derived from an EMBL/GenBank/DDBJ whole genome shotgun (WGS) entry which is preliminary data.</text>
</comment>
<dbReference type="Proteomes" id="UP001172102">
    <property type="component" value="Unassembled WGS sequence"/>
</dbReference>
<evidence type="ECO:0000313" key="2">
    <source>
        <dbReference type="EMBL" id="KAK0707443.1"/>
    </source>
</evidence>
<organism evidence="2 3">
    <name type="scientific">Lasiosphaeris hirsuta</name>
    <dbReference type="NCBI Taxonomy" id="260670"/>
    <lineage>
        <taxon>Eukaryota</taxon>
        <taxon>Fungi</taxon>
        <taxon>Dikarya</taxon>
        <taxon>Ascomycota</taxon>
        <taxon>Pezizomycotina</taxon>
        <taxon>Sordariomycetes</taxon>
        <taxon>Sordariomycetidae</taxon>
        <taxon>Sordariales</taxon>
        <taxon>Lasiosphaeriaceae</taxon>
        <taxon>Lasiosphaeris</taxon>
    </lineage>
</organism>
<proteinExistence type="predicted"/>
<feature type="compositionally biased region" description="Basic and acidic residues" evidence="1">
    <location>
        <begin position="23"/>
        <end position="32"/>
    </location>
</feature>
<feature type="region of interest" description="Disordered" evidence="1">
    <location>
        <begin position="221"/>
        <end position="311"/>
    </location>
</feature>
<dbReference type="EMBL" id="JAUKUA010000006">
    <property type="protein sequence ID" value="KAK0707443.1"/>
    <property type="molecule type" value="Genomic_DNA"/>
</dbReference>
<evidence type="ECO:0000256" key="1">
    <source>
        <dbReference type="SAM" id="MobiDB-lite"/>
    </source>
</evidence>
<name>A0AA40A1C8_9PEZI</name>
<dbReference type="AlphaFoldDB" id="A0AA40A1C8"/>
<protein>
    <submittedName>
        <fullName evidence="2">Uncharacterized protein</fullName>
    </submittedName>
</protein>
<keyword evidence="3" id="KW-1185">Reference proteome</keyword>
<feature type="compositionally biased region" description="Basic residues" evidence="1">
    <location>
        <begin position="247"/>
        <end position="258"/>
    </location>
</feature>
<feature type="compositionally biased region" description="Basic residues" evidence="1">
    <location>
        <begin position="302"/>
        <end position="311"/>
    </location>
</feature>
<reference evidence="2" key="1">
    <citation type="submission" date="2023-06" db="EMBL/GenBank/DDBJ databases">
        <title>Genome-scale phylogeny and comparative genomics of the fungal order Sordariales.</title>
        <authorList>
            <consortium name="Lawrence Berkeley National Laboratory"/>
            <person name="Hensen N."/>
            <person name="Bonometti L."/>
            <person name="Westerberg I."/>
            <person name="Brannstrom I.O."/>
            <person name="Guillou S."/>
            <person name="Cros-Aarteil S."/>
            <person name="Calhoun S."/>
            <person name="Haridas S."/>
            <person name="Kuo A."/>
            <person name="Mondo S."/>
            <person name="Pangilinan J."/>
            <person name="Riley R."/>
            <person name="Labutti K."/>
            <person name="Andreopoulos B."/>
            <person name="Lipzen A."/>
            <person name="Chen C."/>
            <person name="Yanf M."/>
            <person name="Daum C."/>
            <person name="Ng V."/>
            <person name="Clum A."/>
            <person name="Steindorff A."/>
            <person name="Ohm R."/>
            <person name="Martin F."/>
            <person name="Silar P."/>
            <person name="Natvig D."/>
            <person name="Lalanne C."/>
            <person name="Gautier V."/>
            <person name="Ament-Velasquez S.L."/>
            <person name="Kruys A."/>
            <person name="Hutchinson M.I."/>
            <person name="Powell A.J."/>
            <person name="Barry K."/>
            <person name="Miller A.N."/>
            <person name="Grigoriev I.V."/>
            <person name="Debuchy R."/>
            <person name="Gladieux P."/>
            <person name="Thoren M.H."/>
            <person name="Johannesson H."/>
        </authorList>
    </citation>
    <scope>NUCLEOTIDE SEQUENCE</scope>
    <source>
        <strain evidence="2">SMH4607-1</strain>
    </source>
</reference>